<dbReference type="InterPro" id="IPR010233">
    <property type="entry name" value="UbiG_MeTrfase"/>
</dbReference>
<evidence type="ECO:0000256" key="4">
    <source>
        <dbReference type="ARBA" id="ARBA00022691"/>
    </source>
</evidence>
<dbReference type="GO" id="GO:0032259">
    <property type="term" value="P:methylation"/>
    <property type="evidence" value="ECO:0007669"/>
    <property type="project" value="UniProtKB-KW"/>
</dbReference>
<dbReference type="Proteomes" id="UP000250043">
    <property type="component" value="Unassembled WGS sequence"/>
</dbReference>
<dbReference type="EC" id="2.1.1.64" evidence="5"/>
<feature type="binding site" evidence="5">
    <location>
        <position position="205"/>
    </location>
    <ligand>
        <name>S-adenosyl-L-methionine</name>
        <dbReference type="ChEBI" id="CHEBI:59789"/>
    </ligand>
</feature>
<dbReference type="OrthoDB" id="3265906at2759"/>
<feature type="binding site" evidence="5">
    <location>
        <position position="210"/>
    </location>
    <ligand>
        <name>Mg(2+)</name>
        <dbReference type="ChEBI" id="CHEBI:18420"/>
    </ligand>
</feature>
<comment type="function">
    <text evidence="5">O-methyltransferase required for two non-consecutive steps during ubiquinone biosynthesis. Catalyzes the 2 O-methylation of 3,4-dihydroxy-5-(all-trans-polyprenyl)benzoic acid into 4-hydroxy-3-methoxy-5-(all-trans-polyprenyl)benzoic acid. Also catalyzes the last step of ubiquinone biosynthesis by mediating methylation of 3-demethylubiquinone into ubiquinone. Also able to mediate the methylation of 3-demethylubiquinol into ubiquinol.</text>
</comment>
<keyword evidence="1 5" id="KW-0489">Methyltransferase</keyword>
<evidence type="ECO:0000256" key="2">
    <source>
        <dbReference type="ARBA" id="ARBA00022679"/>
    </source>
</evidence>
<evidence type="ECO:0000256" key="3">
    <source>
        <dbReference type="ARBA" id="ARBA00022688"/>
    </source>
</evidence>
<keyword evidence="5" id="KW-0472">Membrane</keyword>
<dbReference type="CDD" id="cd02440">
    <property type="entry name" value="AdoMet_MTases"/>
    <property type="match status" value="1"/>
</dbReference>
<feature type="binding site" evidence="5">
    <location>
        <position position="206"/>
    </location>
    <ligand>
        <name>Mg(2+)</name>
        <dbReference type="ChEBI" id="CHEBI:18420"/>
    </ligand>
</feature>
<comment type="catalytic activity">
    <reaction evidence="5">
        <text>a 3-demethylubiquinol + S-adenosyl-L-methionine = a ubiquinol + S-adenosyl-L-homocysteine + H(+)</text>
        <dbReference type="Rhea" id="RHEA:44380"/>
        <dbReference type="Rhea" id="RHEA-COMP:9566"/>
        <dbReference type="Rhea" id="RHEA-COMP:10914"/>
        <dbReference type="ChEBI" id="CHEBI:15378"/>
        <dbReference type="ChEBI" id="CHEBI:17976"/>
        <dbReference type="ChEBI" id="CHEBI:57856"/>
        <dbReference type="ChEBI" id="CHEBI:59789"/>
        <dbReference type="ChEBI" id="CHEBI:84422"/>
        <dbReference type="EC" id="2.1.1.64"/>
    </reaction>
</comment>
<protein>
    <recommendedName>
        <fullName evidence="5">Ubiquinone biosynthesis O-methyltransferase, mitochondrial</fullName>
    </recommendedName>
    <alternativeName>
        <fullName evidence="5">3-demethylubiquinol 3-O-methyltransferase</fullName>
        <ecNumber evidence="5">2.1.1.64</ecNumber>
    </alternativeName>
    <alternativeName>
        <fullName evidence="5">3-demethylubiquinone 3-O-methyltransferase</fullName>
        <ecNumber evidence="5">2.1.1.-</ecNumber>
    </alternativeName>
    <alternativeName>
        <fullName evidence="5">Polyprenyldihydroxybenzoate methyltransferase</fullName>
        <ecNumber evidence="5">2.1.1.114</ecNumber>
    </alternativeName>
</protein>
<feature type="binding site" evidence="5">
    <location>
        <position position="139"/>
    </location>
    <ligand>
        <name>S-adenosyl-L-methionine</name>
        <dbReference type="ChEBI" id="CHEBI:59789"/>
    </ligand>
</feature>
<evidence type="ECO:0000313" key="6">
    <source>
        <dbReference type="EMBL" id="OCH87387.1"/>
    </source>
</evidence>
<feature type="binding site" evidence="5">
    <location>
        <position position="209"/>
    </location>
    <ligand>
        <name>Mg(2+)</name>
        <dbReference type="ChEBI" id="CHEBI:18420"/>
    </ligand>
</feature>
<sequence>MRVVRHDLVKSLKQYHAVSQTRCLIFHSRRCISSTARTPQAADASPSSVNPDEIAHFSRLSSLWWDERGEFGLLHKMNPVRMQFIRDKVLEMRREDEGELSAEQEQRVLEGIDVVDVGCGGGLLCESLTRLGGNTLGIDASSSNIAIASLHASFDPSLSFADSASRTSPPPETGPRRGRLRYEHTSVEDLLAREGPKRFDVVCSMEVLEHVDNPRAFLRNCAELVKPGGHLFLSTISRTPLAYLLTIFAAEHLLRLVTPGTHTYAKYIKPAELLDFFAHYRSPAPAALASPAAPAARESRPWISRLYNGVPARTEAETRGIVYVPWNGEWVLVPRAAPGKEYTEAVNYLFWVRRPLEA</sequence>
<comment type="subcellular location">
    <subcellularLocation>
        <location evidence="5">Mitochondrion inner membrane</location>
        <topology evidence="5">Peripheral membrane protein</topology>
        <orientation evidence="5">Matrix side</orientation>
    </subcellularLocation>
</comment>
<keyword evidence="2 5" id="KW-0808">Transferase</keyword>
<keyword evidence="3 5" id="KW-0831">Ubiquinone biosynthesis</keyword>
<comment type="catalytic activity">
    <reaction evidence="5">
        <text>a 3,4-dihydroxy-5-(all-trans-polyprenyl)benzoate + S-adenosyl-L-methionine = a 4-hydroxy-3-methoxy-5-(all-trans-polyprenyl)benzoate + S-adenosyl-L-homocysteine + H(+)</text>
        <dbReference type="Rhea" id="RHEA:44452"/>
        <dbReference type="Rhea" id="RHEA-COMP:10930"/>
        <dbReference type="Rhea" id="RHEA-COMP:10931"/>
        <dbReference type="ChEBI" id="CHEBI:15378"/>
        <dbReference type="ChEBI" id="CHEBI:57856"/>
        <dbReference type="ChEBI" id="CHEBI:59789"/>
        <dbReference type="ChEBI" id="CHEBI:64694"/>
        <dbReference type="ChEBI" id="CHEBI:84443"/>
        <dbReference type="EC" id="2.1.1.114"/>
    </reaction>
</comment>
<comment type="catalytic activity">
    <reaction evidence="5">
        <text>a 3-demethylubiquinone + S-adenosyl-L-methionine = a ubiquinone + S-adenosyl-L-homocysteine</text>
        <dbReference type="Rhea" id="RHEA:81215"/>
        <dbReference type="Rhea" id="RHEA-COMP:9565"/>
        <dbReference type="Rhea" id="RHEA-COMP:19654"/>
        <dbReference type="ChEBI" id="CHEBI:16389"/>
        <dbReference type="ChEBI" id="CHEBI:57856"/>
        <dbReference type="ChEBI" id="CHEBI:59789"/>
        <dbReference type="ChEBI" id="CHEBI:231825"/>
    </reaction>
</comment>
<proteinExistence type="inferred from homology"/>
<dbReference type="NCBIfam" id="TIGR01983">
    <property type="entry name" value="UbiG"/>
    <property type="match status" value="1"/>
</dbReference>
<comment type="cofactor">
    <cofactor evidence="5">
        <name>Mg(2+)</name>
        <dbReference type="ChEBI" id="CHEBI:18420"/>
    </cofactor>
</comment>
<dbReference type="UniPathway" id="UPA00232"/>
<comment type="similarity">
    <text evidence="5">Belongs to the class I-like SAM-binding methyltransferase superfamily. UbiG/COQ3 family.</text>
</comment>
<dbReference type="EMBL" id="KV722487">
    <property type="protein sequence ID" value="OCH87387.1"/>
    <property type="molecule type" value="Genomic_DNA"/>
</dbReference>
<comment type="subunit">
    <text evidence="5">Component of a multi-subunit COQ enzyme complex, composed of at least COQ3, COQ4, COQ5, COQ6, COQ7 and COQ9.</text>
</comment>
<dbReference type="GO" id="GO:0010420">
    <property type="term" value="F:polyprenyldihydroxybenzoate methyltransferase activity"/>
    <property type="evidence" value="ECO:0007669"/>
    <property type="project" value="UniProtKB-UniRule"/>
</dbReference>
<dbReference type="EC" id="2.1.1.-" evidence="5"/>
<keyword evidence="7" id="KW-1185">Reference proteome</keyword>
<reference evidence="6 7" key="1">
    <citation type="submission" date="2016-07" db="EMBL/GenBank/DDBJ databases">
        <title>Draft genome of the white-rot fungus Obba rivulosa 3A-2.</title>
        <authorList>
            <consortium name="DOE Joint Genome Institute"/>
            <person name="Miettinen O."/>
            <person name="Riley R."/>
            <person name="Acob R."/>
            <person name="Barry K."/>
            <person name="Cullen D."/>
            <person name="De Vries R."/>
            <person name="Hainaut M."/>
            <person name="Hatakka A."/>
            <person name="Henrissat B."/>
            <person name="Hilden K."/>
            <person name="Kuo R."/>
            <person name="Labutti K."/>
            <person name="Lipzen A."/>
            <person name="Makela M.R."/>
            <person name="Sandor L."/>
            <person name="Spatafora J.W."/>
            <person name="Grigoriev I.V."/>
            <person name="Hibbett D.S."/>
        </authorList>
    </citation>
    <scope>NUCLEOTIDE SEQUENCE [LARGE SCALE GENOMIC DNA]</scope>
    <source>
        <strain evidence="6 7">3A-2</strain>
    </source>
</reference>
<dbReference type="Gene3D" id="3.40.50.150">
    <property type="entry name" value="Vaccinia Virus protein VP39"/>
    <property type="match status" value="1"/>
</dbReference>
<feature type="binding site" evidence="5">
    <location>
        <position position="118"/>
    </location>
    <ligand>
        <name>S-adenosyl-L-methionine</name>
        <dbReference type="ChEBI" id="CHEBI:59789"/>
    </ligand>
</feature>
<organism evidence="6 7">
    <name type="scientific">Obba rivulosa</name>
    <dbReference type="NCBI Taxonomy" id="1052685"/>
    <lineage>
        <taxon>Eukaryota</taxon>
        <taxon>Fungi</taxon>
        <taxon>Dikarya</taxon>
        <taxon>Basidiomycota</taxon>
        <taxon>Agaricomycotina</taxon>
        <taxon>Agaricomycetes</taxon>
        <taxon>Polyporales</taxon>
        <taxon>Gelatoporiaceae</taxon>
        <taxon>Obba</taxon>
    </lineage>
</organism>
<keyword evidence="4 5" id="KW-0949">S-adenosyl-L-methionine</keyword>
<dbReference type="GO" id="GO:0046872">
    <property type="term" value="F:metal ion binding"/>
    <property type="evidence" value="ECO:0007669"/>
    <property type="project" value="UniProtKB-KW"/>
</dbReference>
<dbReference type="GO" id="GO:0031314">
    <property type="term" value="C:extrinsic component of mitochondrial inner membrane"/>
    <property type="evidence" value="ECO:0007669"/>
    <property type="project" value="UniProtKB-UniRule"/>
</dbReference>
<evidence type="ECO:0000256" key="1">
    <source>
        <dbReference type="ARBA" id="ARBA00022603"/>
    </source>
</evidence>
<dbReference type="InterPro" id="IPR029063">
    <property type="entry name" value="SAM-dependent_MTases_sf"/>
</dbReference>
<keyword evidence="5" id="KW-0479">Metal-binding</keyword>
<dbReference type="Pfam" id="PF13489">
    <property type="entry name" value="Methyltransf_23"/>
    <property type="match status" value="1"/>
</dbReference>
<evidence type="ECO:0000256" key="5">
    <source>
        <dbReference type="HAMAP-Rule" id="MF_03190"/>
    </source>
</evidence>
<keyword evidence="5" id="KW-0460">Magnesium</keyword>
<evidence type="ECO:0000313" key="7">
    <source>
        <dbReference type="Proteomes" id="UP000250043"/>
    </source>
</evidence>
<comment type="pathway">
    <text evidence="5">Cofactor biosynthesis; ubiquinone biosynthesis.</text>
</comment>
<dbReference type="GO" id="GO:0061542">
    <property type="term" value="F:3-demethylubiquinol 3-O-methyltransferase activity"/>
    <property type="evidence" value="ECO:0007669"/>
    <property type="project" value="UniProtKB-UniRule"/>
</dbReference>
<dbReference type="SUPFAM" id="SSF53335">
    <property type="entry name" value="S-adenosyl-L-methionine-dependent methyltransferases"/>
    <property type="match status" value="1"/>
</dbReference>
<keyword evidence="5" id="KW-0496">Mitochondrion</keyword>
<dbReference type="PANTHER" id="PTHR43464">
    <property type="entry name" value="METHYLTRANSFERASE"/>
    <property type="match status" value="1"/>
</dbReference>
<keyword evidence="5" id="KW-0999">Mitochondrion inner membrane</keyword>
<feature type="binding site" evidence="5">
    <location>
        <position position="81"/>
    </location>
    <ligand>
        <name>S-adenosyl-L-methionine</name>
        <dbReference type="ChEBI" id="CHEBI:59789"/>
    </ligand>
</feature>
<keyword evidence="6" id="KW-0830">Ubiquinone</keyword>
<accession>A0A8E2DHR7</accession>
<dbReference type="EC" id="2.1.1.114" evidence="5"/>
<gene>
    <name evidence="5" type="primary">COQ3</name>
    <name evidence="6" type="ORF">OBBRIDRAFT_796270</name>
</gene>
<dbReference type="PANTHER" id="PTHR43464:SF19">
    <property type="entry name" value="UBIQUINONE BIOSYNTHESIS O-METHYLTRANSFERASE, MITOCHONDRIAL"/>
    <property type="match status" value="1"/>
</dbReference>
<dbReference type="AlphaFoldDB" id="A0A8E2DHR7"/>
<dbReference type="HAMAP" id="MF_00472">
    <property type="entry name" value="UbiG"/>
    <property type="match status" value="1"/>
</dbReference>
<name>A0A8E2DHR7_9APHY</name>